<evidence type="ECO:0000313" key="2">
    <source>
        <dbReference type="EMBL" id="ALW83774.1"/>
    </source>
</evidence>
<evidence type="ECO:0000256" key="1">
    <source>
        <dbReference type="SAM" id="SignalP"/>
    </source>
</evidence>
<name>A0A0U4CKL1_9BACT</name>
<sequence>MRRLIFFLLLVIAASGVQQATAQKIIEKSANLTAGQRVFLNLRQASNIHIRAGASGKMTVKASVSINQNKLNDALLLTLEPAGEELKLTSEFDKEMLRKAEPGDCPNGGSYYGDTYITNGKNGGARDHDGRVVNQVCALIEYDITVPADVALHVSTLSGNIDIVGLTGAIEAKSLSGFVDVAWPATKGAELALKTITGEVYTDQDIAFSSTPQKNPMVGYQLRGTLKGSGPLVKLESISNDVYFRKRK</sequence>
<dbReference type="STRING" id="1411621.AUC43_00820"/>
<dbReference type="OrthoDB" id="1115882at2"/>
<keyword evidence="1" id="KW-0732">Signal</keyword>
<feature type="chain" id="PRO_5006847800" description="Adhesin domain-containing protein" evidence="1">
    <location>
        <begin position="23"/>
        <end position="248"/>
    </location>
</feature>
<dbReference type="Proteomes" id="UP000059542">
    <property type="component" value="Chromosome"/>
</dbReference>
<reference evidence="2 3" key="1">
    <citation type="submission" date="2015-12" db="EMBL/GenBank/DDBJ databases">
        <authorList>
            <person name="Shamseldin A."/>
            <person name="Moawad H."/>
            <person name="Abd El-Rahim W.M."/>
            <person name="Sadowsky M.J."/>
        </authorList>
    </citation>
    <scope>NUCLEOTIDE SEQUENCE [LARGE SCALE GENOMIC DNA]</scope>
    <source>
        <strain evidence="2 3">DG5B</strain>
    </source>
</reference>
<protein>
    <recommendedName>
        <fullName evidence="4">Adhesin domain-containing protein</fullName>
    </recommendedName>
</protein>
<feature type="signal peptide" evidence="1">
    <location>
        <begin position="1"/>
        <end position="22"/>
    </location>
</feature>
<evidence type="ECO:0008006" key="4">
    <source>
        <dbReference type="Google" id="ProtNLM"/>
    </source>
</evidence>
<organism evidence="2 3">
    <name type="scientific">Hymenobacter sedentarius</name>
    <dbReference type="NCBI Taxonomy" id="1411621"/>
    <lineage>
        <taxon>Bacteria</taxon>
        <taxon>Pseudomonadati</taxon>
        <taxon>Bacteroidota</taxon>
        <taxon>Cytophagia</taxon>
        <taxon>Cytophagales</taxon>
        <taxon>Hymenobacteraceae</taxon>
        <taxon>Hymenobacter</taxon>
    </lineage>
</organism>
<gene>
    <name evidence="2" type="ORF">AUC43_00820</name>
</gene>
<keyword evidence="3" id="KW-1185">Reference proteome</keyword>
<proteinExistence type="predicted"/>
<dbReference type="AlphaFoldDB" id="A0A0U4CKL1"/>
<dbReference type="EMBL" id="CP013909">
    <property type="protein sequence ID" value="ALW83774.1"/>
    <property type="molecule type" value="Genomic_DNA"/>
</dbReference>
<dbReference type="KEGG" id="hyg:AUC43_00820"/>
<dbReference type="RefSeq" id="WP_068188557.1">
    <property type="nucleotide sequence ID" value="NZ_CP013909.1"/>
</dbReference>
<evidence type="ECO:0000313" key="3">
    <source>
        <dbReference type="Proteomes" id="UP000059542"/>
    </source>
</evidence>
<accession>A0A0U4CKL1</accession>